<dbReference type="Proteomes" id="UP000011713">
    <property type="component" value="Unassembled WGS sequence"/>
</dbReference>
<reference evidence="2" key="1">
    <citation type="journal article" date="2010" name="Science">
        <title>Signatures of adaptation to obligate biotrophy in the Hyaloperonospora arabidopsidis genome.</title>
        <authorList>
            <person name="Baxter L."/>
            <person name="Tripathy S."/>
            <person name="Ishaque N."/>
            <person name="Boot N."/>
            <person name="Cabral A."/>
            <person name="Kemen E."/>
            <person name="Thines M."/>
            <person name="Ah-Fong A."/>
            <person name="Anderson R."/>
            <person name="Badejoko W."/>
            <person name="Bittner-Eddy P."/>
            <person name="Boore J.L."/>
            <person name="Chibucos M.C."/>
            <person name="Coates M."/>
            <person name="Dehal P."/>
            <person name="Delehaunty K."/>
            <person name="Dong S."/>
            <person name="Downton P."/>
            <person name="Dumas B."/>
            <person name="Fabro G."/>
            <person name="Fronick C."/>
            <person name="Fuerstenberg S.I."/>
            <person name="Fulton L."/>
            <person name="Gaulin E."/>
            <person name="Govers F."/>
            <person name="Hughes L."/>
            <person name="Humphray S."/>
            <person name="Jiang R.H."/>
            <person name="Judelson H."/>
            <person name="Kamoun S."/>
            <person name="Kyung K."/>
            <person name="Meijer H."/>
            <person name="Minx P."/>
            <person name="Morris P."/>
            <person name="Nelson J."/>
            <person name="Phuntumart V."/>
            <person name="Qutob D."/>
            <person name="Rehmany A."/>
            <person name="Rougon-Cardoso A."/>
            <person name="Ryden P."/>
            <person name="Torto-Alalibo T."/>
            <person name="Studholme D."/>
            <person name="Wang Y."/>
            <person name="Win J."/>
            <person name="Wood J."/>
            <person name="Clifton S.W."/>
            <person name="Rogers J."/>
            <person name="Van den Ackerveken G."/>
            <person name="Jones J.D."/>
            <person name="McDowell J.M."/>
            <person name="Beynon J."/>
            <person name="Tyler B.M."/>
        </authorList>
    </citation>
    <scope>NUCLEOTIDE SEQUENCE [LARGE SCALE GENOMIC DNA]</scope>
    <source>
        <strain evidence="2">Emoy2</strain>
    </source>
</reference>
<sequence length="81" mass="9116">MFSSARPDTLRPAVRLGKFELVVDLKIRPGEQSKATVRKRPGSMSSWLTGNTAVVIELLLKRPLSPESKLLQERQHTKHPV</sequence>
<name>M4C3L5_HYAAE</name>
<dbReference type="VEuPathDB" id="FungiDB:HpaG813683"/>
<protein>
    <submittedName>
        <fullName evidence="1">Uncharacterized protein</fullName>
    </submittedName>
</protein>
<keyword evidence="2" id="KW-1185">Reference proteome</keyword>
<dbReference type="EMBL" id="JH598170">
    <property type="status" value="NOT_ANNOTATED_CDS"/>
    <property type="molecule type" value="Genomic_DNA"/>
</dbReference>
<evidence type="ECO:0000313" key="1">
    <source>
        <dbReference type="EnsemblProtists" id="HpaP813683"/>
    </source>
</evidence>
<reference evidence="1" key="2">
    <citation type="submission" date="2015-06" db="UniProtKB">
        <authorList>
            <consortium name="EnsemblProtists"/>
        </authorList>
    </citation>
    <scope>IDENTIFICATION</scope>
    <source>
        <strain evidence="1">Emoy2</strain>
    </source>
</reference>
<dbReference type="AlphaFoldDB" id="M4C3L5"/>
<accession>M4C3L5</accession>
<evidence type="ECO:0000313" key="2">
    <source>
        <dbReference type="Proteomes" id="UP000011713"/>
    </source>
</evidence>
<dbReference type="EnsemblProtists" id="HpaT813683">
    <property type="protein sequence ID" value="HpaP813683"/>
    <property type="gene ID" value="HpaG813683"/>
</dbReference>
<dbReference type="InParanoid" id="M4C3L5"/>
<dbReference type="HOGENOM" id="CLU_2578972_0_0_1"/>
<proteinExistence type="predicted"/>
<organism evidence="1 2">
    <name type="scientific">Hyaloperonospora arabidopsidis (strain Emoy2)</name>
    <name type="common">Downy mildew agent</name>
    <name type="synonym">Peronospora arabidopsidis</name>
    <dbReference type="NCBI Taxonomy" id="559515"/>
    <lineage>
        <taxon>Eukaryota</taxon>
        <taxon>Sar</taxon>
        <taxon>Stramenopiles</taxon>
        <taxon>Oomycota</taxon>
        <taxon>Peronosporomycetes</taxon>
        <taxon>Peronosporales</taxon>
        <taxon>Peronosporaceae</taxon>
        <taxon>Hyaloperonospora</taxon>
    </lineage>
</organism>